<reference evidence="5" key="2">
    <citation type="submission" date="2025-09" db="UniProtKB">
        <authorList>
            <consortium name="Ensembl"/>
        </authorList>
    </citation>
    <scope>IDENTIFICATION</scope>
</reference>
<dbReference type="PROSITE" id="PS50871">
    <property type="entry name" value="C1Q"/>
    <property type="match status" value="1"/>
</dbReference>
<dbReference type="AlphaFoldDB" id="A0A673XF98"/>
<evidence type="ECO:0000313" key="6">
    <source>
        <dbReference type="Proteomes" id="UP000472277"/>
    </source>
</evidence>
<dbReference type="InterPro" id="IPR050392">
    <property type="entry name" value="Collagen/C1q_domain"/>
</dbReference>
<dbReference type="Proteomes" id="UP000472277">
    <property type="component" value="Chromosome 6"/>
</dbReference>
<sequence>MRGAVALLLRNMVHNLGTIIVEQREKLRNMVHNLGTIVVEQREKLRNMVHNLGTIVVEQREKLRNMVHNLGTIVVEQREKEKLRNMVHNLGTIVVEQREELRNMEVRLTANEAEAKDVSSPVFTNRPKVAFSAGFTDSGAVGPFNTETTLVYSRVITNIGKAYSPITGAFTAPVGGVYYIRFTASHTGSSEFMGISRSKNGQSIMYSPGNNAGGYEALSDGLSLELEEGDVVYMPLPLGNRLVDSRVNHNTFSGFLLFTV</sequence>
<feature type="domain" description="C1q" evidence="4">
    <location>
        <begin position="124"/>
        <end position="260"/>
    </location>
</feature>
<evidence type="ECO:0000256" key="2">
    <source>
        <dbReference type="ARBA" id="ARBA00022525"/>
    </source>
</evidence>
<dbReference type="GO" id="GO:0005581">
    <property type="term" value="C:collagen trimer"/>
    <property type="evidence" value="ECO:0007669"/>
    <property type="project" value="UniProtKB-KW"/>
</dbReference>
<accession>A0A673XF98</accession>
<dbReference type="PANTHER" id="PTHR15427:SF33">
    <property type="entry name" value="COLLAGEN IV NC1 DOMAIN-CONTAINING PROTEIN"/>
    <property type="match status" value="1"/>
</dbReference>
<dbReference type="GeneTree" id="ENSGT00940000163520"/>
<dbReference type="Ensembl" id="ENSSTUT00000024005.1">
    <property type="protein sequence ID" value="ENSSTUP00000022879.1"/>
    <property type="gene ID" value="ENSSTUG00000010016.1"/>
</dbReference>
<dbReference type="InterPro" id="IPR021455">
    <property type="entry name" value="DUF3106"/>
</dbReference>
<dbReference type="InterPro" id="IPR008983">
    <property type="entry name" value="Tumour_necrosis_fac-like_dom"/>
</dbReference>
<dbReference type="SMART" id="SM00110">
    <property type="entry name" value="C1Q"/>
    <property type="match status" value="1"/>
</dbReference>
<evidence type="ECO:0000313" key="5">
    <source>
        <dbReference type="Ensembl" id="ENSSTUP00000022879.1"/>
    </source>
</evidence>
<reference evidence="5" key="1">
    <citation type="submission" date="2025-08" db="UniProtKB">
        <authorList>
            <consortium name="Ensembl"/>
        </authorList>
    </citation>
    <scope>IDENTIFICATION</scope>
</reference>
<comment type="subcellular location">
    <subcellularLocation>
        <location evidence="1">Secreted</location>
        <location evidence="1">Extracellular space</location>
        <location evidence="1">Extracellular matrix</location>
    </subcellularLocation>
</comment>
<dbReference type="Pfam" id="PF00386">
    <property type="entry name" value="C1q"/>
    <property type="match status" value="1"/>
</dbReference>
<protein>
    <submittedName>
        <fullName evidence="5">Cerebellin 17</fullName>
    </submittedName>
</protein>
<dbReference type="InterPro" id="IPR001073">
    <property type="entry name" value="C1q_dom"/>
</dbReference>
<proteinExistence type="predicted"/>
<organism evidence="5 6">
    <name type="scientific">Salmo trutta</name>
    <name type="common">Brown trout</name>
    <dbReference type="NCBI Taxonomy" id="8032"/>
    <lineage>
        <taxon>Eukaryota</taxon>
        <taxon>Metazoa</taxon>
        <taxon>Chordata</taxon>
        <taxon>Craniata</taxon>
        <taxon>Vertebrata</taxon>
        <taxon>Euteleostomi</taxon>
        <taxon>Actinopterygii</taxon>
        <taxon>Neopterygii</taxon>
        <taxon>Teleostei</taxon>
        <taxon>Protacanthopterygii</taxon>
        <taxon>Salmoniformes</taxon>
        <taxon>Salmonidae</taxon>
        <taxon>Salmoninae</taxon>
        <taxon>Salmo</taxon>
    </lineage>
</organism>
<dbReference type="PANTHER" id="PTHR15427">
    <property type="entry name" value="EMILIN ELASTIN MICROFIBRIL INTERFACE-LOCATED PROTEIN ELASTIN MICROFIBRIL INTERFACER"/>
    <property type="match status" value="1"/>
</dbReference>
<evidence type="ECO:0000259" key="4">
    <source>
        <dbReference type="PROSITE" id="PS50871"/>
    </source>
</evidence>
<evidence type="ECO:0000256" key="3">
    <source>
        <dbReference type="ARBA" id="ARBA00022530"/>
    </source>
</evidence>
<evidence type="ECO:0000256" key="1">
    <source>
        <dbReference type="ARBA" id="ARBA00004498"/>
    </source>
</evidence>
<dbReference type="OMA" id="KLRNMVH"/>
<keyword evidence="2" id="KW-0964">Secreted</keyword>
<keyword evidence="3" id="KW-0272">Extracellular matrix</keyword>
<name>A0A673XF98_SALTR</name>
<dbReference type="SUPFAM" id="SSF49842">
    <property type="entry name" value="TNF-like"/>
    <property type="match status" value="1"/>
</dbReference>
<dbReference type="Pfam" id="PF11304">
    <property type="entry name" value="DUF3106"/>
    <property type="match status" value="1"/>
</dbReference>
<dbReference type="Gene3D" id="2.60.120.40">
    <property type="match status" value="1"/>
</dbReference>
<dbReference type="InParanoid" id="A0A673XF98"/>
<keyword evidence="6" id="KW-1185">Reference proteome</keyword>
<dbReference type="PRINTS" id="PR00007">
    <property type="entry name" value="COMPLEMNTC1Q"/>
</dbReference>